<feature type="region of interest" description="Disordered" evidence="9">
    <location>
        <begin position="41"/>
        <end position="150"/>
    </location>
</feature>
<dbReference type="GO" id="GO:0008270">
    <property type="term" value="F:zinc ion binding"/>
    <property type="evidence" value="ECO:0007669"/>
    <property type="project" value="UniProtKB-KW"/>
</dbReference>
<keyword evidence="1" id="KW-0479">Metal-binding</keyword>
<dbReference type="Proteomes" id="UP001179952">
    <property type="component" value="Unassembled WGS sequence"/>
</dbReference>
<feature type="domain" description="Dof-type" evidence="10">
    <location>
        <begin position="150"/>
        <end position="204"/>
    </location>
</feature>
<proteinExistence type="predicted"/>
<evidence type="ECO:0000313" key="11">
    <source>
        <dbReference type="EMBL" id="KAK1278517.1"/>
    </source>
</evidence>
<dbReference type="GO" id="GO:0003700">
    <property type="term" value="F:DNA-binding transcription factor activity"/>
    <property type="evidence" value="ECO:0007669"/>
    <property type="project" value="InterPro"/>
</dbReference>
<evidence type="ECO:0000256" key="2">
    <source>
        <dbReference type="ARBA" id="ARBA00022771"/>
    </source>
</evidence>
<dbReference type="PROSITE" id="PS01361">
    <property type="entry name" value="ZF_DOF_1"/>
    <property type="match status" value="1"/>
</dbReference>
<reference evidence="11" key="2">
    <citation type="submission" date="2023-06" db="EMBL/GenBank/DDBJ databases">
        <authorList>
            <person name="Ma L."/>
            <person name="Liu K.-W."/>
            <person name="Li Z."/>
            <person name="Hsiao Y.-Y."/>
            <person name="Qi Y."/>
            <person name="Fu T."/>
            <person name="Tang G."/>
            <person name="Zhang D."/>
            <person name="Sun W.-H."/>
            <person name="Liu D.-K."/>
            <person name="Li Y."/>
            <person name="Chen G.-Z."/>
            <person name="Liu X.-D."/>
            <person name="Liao X.-Y."/>
            <person name="Jiang Y.-T."/>
            <person name="Yu X."/>
            <person name="Hao Y."/>
            <person name="Huang J."/>
            <person name="Zhao X.-W."/>
            <person name="Ke S."/>
            <person name="Chen Y.-Y."/>
            <person name="Wu W.-L."/>
            <person name="Hsu J.-L."/>
            <person name="Lin Y.-F."/>
            <person name="Huang M.-D."/>
            <person name="Li C.-Y."/>
            <person name="Huang L."/>
            <person name="Wang Z.-W."/>
            <person name="Zhao X."/>
            <person name="Zhong W.-Y."/>
            <person name="Peng D.-H."/>
            <person name="Ahmad S."/>
            <person name="Lan S."/>
            <person name="Zhang J.-S."/>
            <person name="Tsai W.-C."/>
            <person name="Van De Peer Y."/>
            <person name="Liu Z.-J."/>
        </authorList>
    </citation>
    <scope>NUCLEOTIDE SEQUENCE</scope>
    <source>
        <strain evidence="11">SCP</strain>
        <tissue evidence="11">Leaves</tissue>
    </source>
</reference>
<accession>A0AAV9BPX3</accession>
<keyword evidence="2 8" id="KW-0863">Zinc-finger</keyword>
<keyword evidence="5 8" id="KW-0238">DNA-binding</keyword>
<feature type="compositionally biased region" description="Basic and acidic residues" evidence="9">
    <location>
        <begin position="116"/>
        <end position="131"/>
    </location>
</feature>
<feature type="region of interest" description="Disordered" evidence="9">
    <location>
        <begin position="489"/>
        <end position="516"/>
    </location>
</feature>
<keyword evidence="7 8" id="KW-0539">Nucleus</keyword>
<comment type="caution">
    <text evidence="11">The sequence shown here is derived from an EMBL/GenBank/DDBJ whole genome shotgun (WGS) entry which is preliminary data.</text>
</comment>
<dbReference type="AlphaFoldDB" id="A0AAV9BPX3"/>
<evidence type="ECO:0000256" key="1">
    <source>
        <dbReference type="ARBA" id="ARBA00022723"/>
    </source>
</evidence>
<keyword evidence="6" id="KW-0804">Transcription</keyword>
<dbReference type="PANTHER" id="PTHR31089">
    <property type="entry name" value="CYCLIC DOF FACTOR 2"/>
    <property type="match status" value="1"/>
</dbReference>
<evidence type="ECO:0000313" key="12">
    <source>
        <dbReference type="Proteomes" id="UP001179952"/>
    </source>
</evidence>
<keyword evidence="3" id="KW-0862">Zinc</keyword>
<dbReference type="GO" id="GO:0005634">
    <property type="term" value="C:nucleus"/>
    <property type="evidence" value="ECO:0007669"/>
    <property type="project" value="UniProtKB-SubCell"/>
</dbReference>
<evidence type="ECO:0000256" key="7">
    <source>
        <dbReference type="ARBA" id="ARBA00023242"/>
    </source>
</evidence>
<protein>
    <submittedName>
        <fullName evidence="11">Cyclic dof factor 2</fullName>
    </submittedName>
</protein>
<dbReference type="Pfam" id="PF02701">
    <property type="entry name" value="Zn_ribbon_Dof"/>
    <property type="match status" value="1"/>
</dbReference>
<organism evidence="11 12">
    <name type="scientific">Acorus gramineus</name>
    <name type="common">Dwarf sweet flag</name>
    <dbReference type="NCBI Taxonomy" id="55184"/>
    <lineage>
        <taxon>Eukaryota</taxon>
        <taxon>Viridiplantae</taxon>
        <taxon>Streptophyta</taxon>
        <taxon>Embryophyta</taxon>
        <taxon>Tracheophyta</taxon>
        <taxon>Spermatophyta</taxon>
        <taxon>Magnoliopsida</taxon>
        <taxon>Liliopsida</taxon>
        <taxon>Acoraceae</taxon>
        <taxon>Acorus</taxon>
    </lineage>
</organism>
<reference evidence="11" key="1">
    <citation type="journal article" date="2023" name="Nat. Commun.">
        <title>Diploid and tetraploid genomes of Acorus and the evolution of monocots.</title>
        <authorList>
            <person name="Ma L."/>
            <person name="Liu K.W."/>
            <person name="Li Z."/>
            <person name="Hsiao Y.Y."/>
            <person name="Qi Y."/>
            <person name="Fu T."/>
            <person name="Tang G.D."/>
            <person name="Zhang D."/>
            <person name="Sun W.H."/>
            <person name="Liu D.K."/>
            <person name="Li Y."/>
            <person name="Chen G.Z."/>
            <person name="Liu X.D."/>
            <person name="Liao X.Y."/>
            <person name="Jiang Y.T."/>
            <person name="Yu X."/>
            <person name="Hao Y."/>
            <person name="Huang J."/>
            <person name="Zhao X.W."/>
            <person name="Ke S."/>
            <person name="Chen Y.Y."/>
            <person name="Wu W.L."/>
            <person name="Hsu J.L."/>
            <person name="Lin Y.F."/>
            <person name="Huang M.D."/>
            <person name="Li C.Y."/>
            <person name="Huang L."/>
            <person name="Wang Z.W."/>
            <person name="Zhao X."/>
            <person name="Zhong W.Y."/>
            <person name="Peng D.H."/>
            <person name="Ahmad S."/>
            <person name="Lan S."/>
            <person name="Zhang J.S."/>
            <person name="Tsai W.C."/>
            <person name="Van de Peer Y."/>
            <person name="Liu Z.J."/>
        </authorList>
    </citation>
    <scope>NUCLEOTIDE SEQUENCE</scope>
    <source>
        <strain evidence="11">SCP</strain>
    </source>
</reference>
<keyword evidence="4" id="KW-0805">Transcription regulation</keyword>
<dbReference type="PANTHER" id="PTHR31089:SF47">
    <property type="entry name" value="DOF-TYPE DOMAIN-CONTAINING PROTEIN"/>
    <property type="match status" value="1"/>
</dbReference>
<feature type="region of interest" description="Disordered" evidence="9">
    <location>
        <begin position="423"/>
        <end position="471"/>
    </location>
</feature>
<evidence type="ECO:0000259" key="10">
    <source>
        <dbReference type="PROSITE" id="PS50884"/>
    </source>
</evidence>
<comment type="subcellular location">
    <subcellularLocation>
        <location evidence="8">Nucleus</location>
    </subcellularLocation>
</comment>
<evidence type="ECO:0000256" key="8">
    <source>
        <dbReference type="PROSITE-ProRule" id="PRU00071"/>
    </source>
</evidence>
<dbReference type="PROSITE" id="PS50884">
    <property type="entry name" value="ZF_DOF_2"/>
    <property type="match status" value="1"/>
</dbReference>
<gene>
    <name evidence="11" type="ORF">QJS04_geneDACA003459</name>
</gene>
<dbReference type="GO" id="GO:0003677">
    <property type="term" value="F:DNA binding"/>
    <property type="evidence" value="ECO:0007669"/>
    <property type="project" value="UniProtKB-UniRule"/>
</dbReference>
<dbReference type="EMBL" id="JAUJYN010000002">
    <property type="protein sequence ID" value="KAK1278517.1"/>
    <property type="molecule type" value="Genomic_DNA"/>
</dbReference>
<evidence type="ECO:0000256" key="5">
    <source>
        <dbReference type="ARBA" id="ARBA00023125"/>
    </source>
</evidence>
<evidence type="ECO:0000256" key="9">
    <source>
        <dbReference type="SAM" id="MobiDB-lite"/>
    </source>
</evidence>
<keyword evidence="12" id="KW-1185">Reference proteome</keyword>
<evidence type="ECO:0000256" key="4">
    <source>
        <dbReference type="ARBA" id="ARBA00023015"/>
    </source>
</evidence>
<feature type="compositionally biased region" description="Low complexity" evidence="9">
    <location>
        <begin position="423"/>
        <end position="434"/>
    </location>
</feature>
<dbReference type="InterPro" id="IPR003851">
    <property type="entry name" value="Znf_Dof"/>
</dbReference>
<name>A0AAV9BPX3_ACOGR</name>
<evidence type="ECO:0000256" key="6">
    <source>
        <dbReference type="ARBA" id="ARBA00023163"/>
    </source>
</evidence>
<evidence type="ECO:0000256" key="3">
    <source>
        <dbReference type="ARBA" id="ARBA00022833"/>
    </source>
</evidence>
<sequence length="539" mass="58286">MRGEEEEKSICDSESLIWRSNGGAMTDPAIKLFGRTIPLPEIQGENGERSDQGPVVVVESVAEDKEVNKEATNSEVDVLPDAPEEPSSGKGETDMSSCPSDSKEDDQQLHSEIPVQDEKQTEEDKPSKEEQTESDAPGQEKTLKKPDKILPCPRCNSMDTKFCYYNNYNVNQPRHFCKNCQRYWTAGGTMRNVPVGAGRRKNKHSASHYRHMMMSSTEGLPSARAETVDPAHHHQILPCGLPPHMRPVKGNGTVLEFGPDAPLCESMAAVLNLGDQRRNGEARGTAACTEDGVRGEEPSCASSSVTENELPGNTVPGPCNAPLPTVHPFQCYPGPPWAYPWSPPGWNGVAAMATMGRCSSDLVFGPDGNPNPPQWTPSPMLATSPFCGPTMPFPFVPASFWGCMSGWPNGPWPMPWAAPNGVVSPSSSSNNSGFSGNGLGSPTLGKHSRDRNPPDEEKGEKSLWVPKTLRIDNPDEASKSSIWATLGIKHDPKEPFGKGGMFKAFQGSADRKDHASDAAHVLQANPAALSRSQTFQESS</sequence>
<dbReference type="InterPro" id="IPR045174">
    <property type="entry name" value="Dof"/>
</dbReference>
<feature type="compositionally biased region" description="Basic and acidic residues" evidence="9">
    <location>
        <begin position="450"/>
        <end position="461"/>
    </location>
</feature>
<feature type="region of interest" description="Disordered" evidence="9">
    <location>
        <begin position="287"/>
        <end position="312"/>
    </location>
</feature>